<accession>A0ABU9VUL3</accession>
<dbReference type="InterPro" id="IPR051788">
    <property type="entry name" value="MFS_Transporter"/>
</dbReference>
<dbReference type="SUPFAM" id="SSF103473">
    <property type="entry name" value="MFS general substrate transporter"/>
    <property type="match status" value="1"/>
</dbReference>
<evidence type="ECO:0000256" key="5">
    <source>
        <dbReference type="ARBA" id="ARBA00022989"/>
    </source>
</evidence>
<keyword evidence="3" id="KW-0813">Transport</keyword>
<feature type="transmembrane region" description="Helical" evidence="7">
    <location>
        <begin position="211"/>
        <end position="230"/>
    </location>
</feature>
<dbReference type="Pfam" id="PF07690">
    <property type="entry name" value="MFS_1"/>
    <property type="match status" value="1"/>
</dbReference>
<feature type="transmembrane region" description="Helical" evidence="7">
    <location>
        <begin position="72"/>
        <end position="90"/>
    </location>
</feature>
<comment type="caution">
    <text evidence="9">The sequence shown here is derived from an EMBL/GenBank/DDBJ whole genome shotgun (WGS) entry which is preliminary data.</text>
</comment>
<dbReference type="PANTHER" id="PTHR23514:SF3">
    <property type="entry name" value="BYPASS OF STOP CODON PROTEIN 6"/>
    <property type="match status" value="1"/>
</dbReference>
<keyword evidence="4 7" id="KW-0812">Transmembrane</keyword>
<dbReference type="Proteomes" id="UP001407405">
    <property type="component" value="Unassembled WGS sequence"/>
</dbReference>
<organism evidence="9 10">
    <name type="scientific">Anoxynatronum sibiricum</name>
    <dbReference type="NCBI Taxonomy" id="210623"/>
    <lineage>
        <taxon>Bacteria</taxon>
        <taxon>Bacillati</taxon>
        <taxon>Bacillota</taxon>
        <taxon>Clostridia</taxon>
        <taxon>Eubacteriales</taxon>
        <taxon>Clostridiaceae</taxon>
        <taxon>Anoxynatronum</taxon>
    </lineage>
</organism>
<comment type="similarity">
    <text evidence="2">Belongs to the major facilitator superfamily.</text>
</comment>
<feature type="transmembrane region" description="Helical" evidence="7">
    <location>
        <begin position="250"/>
        <end position="268"/>
    </location>
</feature>
<feature type="domain" description="Major facilitator superfamily (MFS) profile" evidence="8">
    <location>
        <begin position="6"/>
        <end position="381"/>
    </location>
</feature>
<evidence type="ECO:0000256" key="6">
    <source>
        <dbReference type="ARBA" id="ARBA00023136"/>
    </source>
</evidence>
<dbReference type="InterPro" id="IPR036259">
    <property type="entry name" value="MFS_trans_sf"/>
</dbReference>
<dbReference type="EMBL" id="JBCITM010000009">
    <property type="protein sequence ID" value="MEN1760861.1"/>
    <property type="molecule type" value="Genomic_DNA"/>
</dbReference>
<evidence type="ECO:0000256" key="1">
    <source>
        <dbReference type="ARBA" id="ARBA00004651"/>
    </source>
</evidence>
<gene>
    <name evidence="9" type="ORF">AAIG11_10265</name>
</gene>
<feature type="transmembrane region" description="Helical" evidence="7">
    <location>
        <begin position="129"/>
        <end position="150"/>
    </location>
</feature>
<proteinExistence type="inferred from homology"/>
<evidence type="ECO:0000313" key="10">
    <source>
        <dbReference type="Proteomes" id="UP001407405"/>
    </source>
</evidence>
<keyword evidence="10" id="KW-1185">Reference proteome</keyword>
<dbReference type="Gene3D" id="1.20.1250.20">
    <property type="entry name" value="MFS general substrate transporter like domains"/>
    <property type="match status" value="2"/>
</dbReference>
<evidence type="ECO:0000256" key="3">
    <source>
        <dbReference type="ARBA" id="ARBA00022448"/>
    </source>
</evidence>
<evidence type="ECO:0000313" key="9">
    <source>
        <dbReference type="EMBL" id="MEN1760861.1"/>
    </source>
</evidence>
<name>A0ABU9VUL3_9CLOT</name>
<dbReference type="PANTHER" id="PTHR23514">
    <property type="entry name" value="BYPASS OF STOP CODON PROTEIN 6"/>
    <property type="match status" value="1"/>
</dbReference>
<feature type="transmembrane region" description="Helical" evidence="7">
    <location>
        <begin position="162"/>
        <end position="180"/>
    </location>
</feature>
<evidence type="ECO:0000259" key="8">
    <source>
        <dbReference type="PROSITE" id="PS50850"/>
    </source>
</evidence>
<feature type="transmembrane region" description="Helical" evidence="7">
    <location>
        <begin position="275"/>
        <end position="294"/>
    </location>
</feature>
<feature type="transmembrane region" description="Helical" evidence="7">
    <location>
        <begin position="41"/>
        <end position="60"/>
    </location>
</feature>
<evidence type="ECO:0000256" key="4">
    <source>
        <dbReference type="ARBA" id="ARBA00022692"/>
    </source>
</evidence>
<keyword evidence="5 7" id="KW-1133">Transmembrane helix</keyword>
<protein>
    <submittedName>
        <fullName evidence="9">MFS transporter</fullName>
    </submittedName>
</protein>
<reference evidence="9 10" key="1">
    <citation type="submission" date="2024-04" db="EMBL/GenBank/DDBJ databases">
        <title>Genome sequencing and metabolic network reconstruction of aminoacids and betaine degradation by Anoxynatronum sibiricum.</title>
        <authorList>
            <person name="Detkova E.N."/>
            <person name="Boltjanskaja Y.V."/>
            <person name="Mardanov A.V."/>
            <person name="Kevbrin V."/>
        </authorList>
    </citation>
    <scope>NUCLEOTIDE SEQUENCE [LARGE SCALE GENOMIC DNA]</scope>
    <source>
        <strain evidence="9 10">Z-7981</strain>
    </source>
</reference>
<keyword evidence="6 7" id="KW-0472">Membrane</keyword>
<dbReference type="PROSITE" id="PS50850">
    <property type="entry name" value="MFS"/>
    <property type="match status" value="1"/>
</dbReference>
<dbReference type="RefSeq" id="WP_343186183.1">
    <property type="nucleotide sequence ID" value="NZ_JBCITM010000009.1"/>
</dbReference>
<evidence type="ECO:0000256" key="7">
    <source>
        <dbReference type="SAM" id="Phobius"/>
    </source>
</evidence>
<feature type="transmembrane region" description="Helical" evidence="7">
    <location>
        <begin position="355"/>
        <end position="373"/>
    </location>
</feature>
<dbReference type="InterPro" id="IPR011701">
    <property type="entry name" value="MFS"/>
</dbReference>
<evidence type="ECO:0000256" key="2">
    <source>
        <dbReference type="ARBA" id="ARBA00008335"/>
    </source>
</evidence>
<sequence length="381" mass="40658">MITVILLMVIYMAFISLGLPDAVFGVAWPLIRTEWVMDLKAGGLIATVTTIGTVASSLLSGRLIAAFGEGKIAFFSTFLTAAALLGFGVAPHYGWIVFLAVPLGFGAGSVDTALNHFVATHFKAHHMNWLHACWGIGATAGPLVMAAVLIQTESWRAGFRTIAYIQFALAAVLLVSLPLWRKHQKGLASHEKEPAGVLTAREVFKTKGAPNAMLVFLFYCGGEYAMGLWGASYLFQFHGISLERAAQVVALYYGGITAGRLLAGAISFRLNNGQLIIAGFVVSGCGAVLLISGILPMPAFLLIGLGFAPVFPAMVHETLTRFGAQVSQTLMGYQFAAAYVGVATIPPLMGIALSGWGIQLFPFFIFLLILVQWNRVAAIKS</sequence>
<feature type="transmembrane region" description="Helical" evidence="7">
    <location>
        <begin position="96"/>
        <end position="117"/>
    </location>
</feature>
<dbReference type="InterPro" id="IPR020846">
    <property type="entry name" value="MFS_dom"/>
</dbReference>
<comment type="subcellular location">
    <subcellularLocation>
        <location evidence="1">Cell membrane</location>
        <topology evidence="1">Multi-pass membrane protein</topology>
    </subcellularLocation>
</comment>